<name>A0A0F4YJ19_RASE3</name>
<dbReference type="GeneID" id="25320121"/>
<gene>
    <name evidence="2" type="ORF">T310_7856</name>
</gene>
<organism evidence="2 3">
    <name type="scientific">Rasamsonia emersonii (strain ATCC 16479 / CBS 393.64 / IMI 116815)</name>
    <dbReference type="NCBI Taxonomy" id="1408163"/>
    <lineage>
        <taxon>Eukaryota</taxon>
        <taxon>Fungi</taxon>
        <taxon>Dikarya</taxon>
        <taxon>Ascomycota</taxon>
        <taxon>Pezizomycotina</taxon>
        <taxon>Eurotiomycetes</taxon>
        <taxon>Eurotiomycetidae</taxon>
        <taxon>Eurotiales</taxon>
        <taxon>Trichocomaceae</taxon>
        <taxon>Rasamsonia</taxon>
    </lineage>
</organism>
<keyword evidence="3" id="KW-1185">Reference proteome</keyword>
<dbReference type="EMBL" id="LASV01000484">
    <property type="protein sequence ID" value="KKA18204.1"/>
    <property type="molecule type" value="Genomic_DNA"/>
</dbReference>
<dbReference type="RefSeq" id="XP_013324816.1">
    <property type="nucleotide sequence ID" value="XM_013469362.1"/>
</dbReference>
<feature type="region of interest" description="Disordered" evidence="1">
    <location>
        <begin position="189"/>
        <end position="210"/>
    </location>
</feature>
<evidence type="ECO:0000313" key="2">
    <source>
        <dbReference type="EMBL" id="KKA18204.1"/>
    </source>
</evidence>
<comment type="caution">
    <text evidence="2">The sequence shown here is derived from an EMBL/GenBank/DDBJ whole genome shotgun (WGS) entry which is preliminary data.</text>
</comment>
<proteinExistence type="predicted"/>
<dbReference type="Proteomes" id="UP000053958">
    <property type="component" value="Unassembled WGS sequence"/>
</dbReference>
<accession>A0A0F4YJ19</accession>
<protein>
    <submittedName>
        <fullName evidence="2">Uncharacterized protein</fullName>
    </submittedName>
</protein>
<dbReference type="AlphaFoldDB" id="A0A0F4YJ19"/>
<dbReference type="OrthoDB" id="4496615at2759"/>
<evidence type="ECO:0000256" key="1">
    <source>
        <dbReference type="SAM" id="MobiDB-lite"/>
    </source>
</evidence>
<evidence type="ECO:0000313" key="3">
    <source>
        <dbReference type="Proteomes" id="UP000053958"/>
    </source>
</evidence>
<reference evidence="2 3" key="1">
    <citation type="submission" date="2015-04" db="EMBL/GenBank/DDBJ databases">
        <authorList>
            <person name="Heijne W.H."/>
            <person name="Fedorova N.D."/>
            <person name="Nierman W.C."/>
            <person name="Vollebregt A.W."/>
            <person name="Zhao Z."/>
            <person name="Wu L."/>
            <person name="Kumar M."/>
            <person name="Stam H."/>
            <person name="van den Berg M.A."/>
            <person name="Pel H.J."/>
        </authorList>
    </citation>
    <scope>NUCLEOTIDE SEQUENCE [LARGE SCALE GENOMIC DNA]</scope>
    <source>
        <strain evidence="2 3">CBS 393.64</strain>
    </source>
</reference>
<sequence length="210" mass="23898">MDSYLFPDGVTLRKYIGEVLTVQNNNDFKLTELVSEKQRNEYNERWAVFQSRKVDTESDVFVLKLRFHQDDRDCILVKGKRRFENECNALTSCEGSGVTPKFFYKDELQQTNNTSPFFPGGGRPTPYQDKTYSNSRVRLLSNMKLSSLEMSLTIPHFCEGTYAFEALSSLNLKQSRYSMSDPQDGCFKVSSRPISGSPGAVSTRAGHTDH</sequence>